<accession>A0A4Q6Y8K3</accession>
<evidence type="ECO:0000256" key="10">
    <source>
        <dbReference type="ARBA" id="ARBA00023304"/>
    </source>
</evidence>
<comment type="similarity">
    <text evidence="4">Belongs to the LeuD family. LeuD type 1 subfamily.</text>
</comment>
<dbReference type="GO" id="GO:0009098">
    <property type="term" value="P:L-leucine biosynthetic process"/>
    <property type="evidence" value="ECO:0007669"/>
    <property type="project" value="UniProtKB-UniPathway"/>
</dbReference>
<evidence type="ECO:0000313" key="13">
    <source>
        <dbReference type="Proteomes" id="UP000292085"/>
    </source>
</evidence>
<comment type="catalytic activity">
    <reaction evidence="1">
        <text>(2R,3S)-3-isopropylmalate = (2S)-2-isopropylmalate</text>
        <dbReference type="Rhea" id="RHEA:32287"/>
        <dbReference type="ChEBI" id="CHEBI:1178"/>
        <dbReference type="ChEBI" id="CHEBI:35121"/>
        <dbReference type="EC" id="4.2.1.33"/>
    </reaction>
</comment>
<dbReference type="InterPro" id="IPR015928">
    <property type="entry name" value="Aconitase/3IPM_dehydase_swvl"/>
</dbReference>
<keyword evidence="10" id="KW-0100">Branched-chain amino acid biosynthesis</keyword>
<dbReference type="Gene3D" id="3.20.19.10">
    <property type="entry name" value="Aconitase, domain 4"/>
    <property type="match status" value="1"/>
</dbReference>
<dbReference type="EMBL" id="SGIS01000003">
    <property type="protein sequence ID" value="RZF66007.1"/>
    <property type="molecule type" value="Genomic_DNA"/>
</dbReference>
<comment type="pathway">
    <text evidence="3">Amino-acid biosynthesis; L-leucine biosynthesis; L-leucine from 3-methyl-2-oxobutanoate: step 2/4.</text>
</comment>
<evidence type="ECO:0000256" key="5">
    <source>
        <dbReference type="ARBA" id="ARBA00011271"/>
    </source>
</evidence>
<sequence>MTALVTVTGAAWSLPDADVDTDIIYPARFLLITEKLGLGRYAFHDRRCDGFALAPGQDSAAPILIAGPNFGCGSSREHAPWALAGLGIRVIVAESFGEIFHSNCFKNGLLPIVLPAERVAVLHAAAQAGCSFHVDLRTRTLAVQGEAPIAFTVPDERREALLNGWNEIARIRAIHAHDIERYEAGQRTAFPWLWQKEPAHG</sequence>
<keyword evidence="7" id="KW-0432">Leucine biosynthesis</keyword>
<name>A0A4Q6Y8K3_9SPHN</name>
<keyword evidence="8" id="KW-0028">Amino-acid biosynthesis</keyword>
<comment type="caution">
    <text evidence="12">The sequence shown here is derived from an EMBL/GenBank/DDBJ whole genome shotgun (WGS) entry which is preliminary data.</text>
</comment>
<reference evidence="12 13" key="1">
    <citation type="submission" date="2019-02" db="EMBL/GenBank/DDBJ databases">
        <authorList>
            <person name="Li Y."/>
        </authorList>
    </citation>
    <scope>NUCLEOTIDE SEQUENCE [LARGE SCALE GENOMIC DNA]</scope>
    <source>
        <strain evidence="12 13">3-7</strain>
    </source>
</reference>
<dbReference type="Proteomes" id="UP000292085">
    <property type="component" value="Unassembled WGS sequence"/>
</dbReference>
<evidence type="ECO:0000259" key="11">
    <source>
        <dbReference type="Pfam" id="PF00694"/>
    </source>
</evidence>
<evidence type="ECO:0000256" key="8">
    <source>
        <dbReference type="ARBA" id="ARBA00022605"/>
    </source>
</evidence>
<dbReference type="RefSeq" id="WP_130155245.1">
    <property type="nucleotide sequence ID" value="NZ_SGIS01000003.1"/>
</dbReference>
<gene>
    <name evidence="12" type="primary">leuD</name>
    <name evidence="12" type="ORF">EWE75_03175</name>
</gene>
<dbReference type="InterPro" id="IPR004431">
    <property type="entry name" value="3-IsopropMal_deHydase_ssu"/>
</dbReference>
<dbReference type="InterPro" id="IPR033940">
    <property type="entry name" value="IPMI_Swivel"/>
</dbReference>
<dbReference type="CDD" id="cd01577">
    <property type="entry name" value="IPMI_Swivel"/>
    <property type="match status" value="1"/>
</dbReference>
<evidence type="ECO:0000256" key="7">
    <source>
        <dbReference type="ARBA" id="ARBA00022430"/>
    </source>
</evidence>
<dbReference type="NCBIfam" id="TIGR00171">
    <property type="entry name" value="leuD"/>
    <property type="match status" value="1"/>
</dbReference>
<dbReference type="OrthoDB" id="9777465at2"/>
<evidence type="ECO:0000256" key="1">
    <source>
        <dbReference type="ARBA" id="ARBA00000491"/>
    </source>
</evidence>
<dbReference type="GO" id="GO:0003861">
    <property type="term" value="F:3-isopropylmalate dehydratase activity"/>
    <property type="evidence" value="ECO:0007669"/>
    <property type="project" value="UniProtKB-EC"/>
</dbReference>
<dbReference type="NCBIfam" id="NF002458">
    <property type="entry name" value="PRK01641.1"/>
    <property type="match status" value="1"/>
</dbReference>
<evidence type="ECO:0000256" key="6">
    <source>
        <dbReference type="ARBA" id="ARBA00011998"/>
    </source>
</evidence>
<comment type="subunit">
    <text evidence="5">Heterodimer of LeuC and LeuD.</text>
</comment>
<comment type="function">
    <text evidence="2">Catalyzes the isomerization between 2-isopropylmalate and 3-isopropylmalate, via the formation of 2-isopropylmaleate.</text>
</comment>
<protein>
    <recommendedName>
        <fullName evidence="6">3-isopropylmalate dehydratase</fullName>
        <ecNumber evidence="6">4.2.1.33</ecNumber>
    </recommendedName>
</protein>
<keyword evidence="9 12" id="KW-0456">Lyase</keyword>
<evidence type="ECO:0000313" key="12">
    <source>
        <dbReference type="EMBL" id="RZF66007.1"/>
    </source>
</evidence>
<dbReference type="EC" id="4.2.1.33" evidence="6"/>
<dbReference type="InterPro" id="IPR050075">
    <property type="entry name" value="LeuD"/>
</dbReference>
<dbReference type="UniPathway" id="UPA00048">
    <property type="reaction ID" value="UER00071"/>
</dbReference>
<evidence type="ECO:0000256" key="2">
    <source>
        <dbReference type="ARBA" id="ARBA00002695"/>
    </source>
</evidence>
<dbReference type="PANTHER" id="PTHR43345:SF5">
    <property type="entry name" value="3-ISOPROPYLMALATE DEHYDRATASE SMALL SUBUNIT"/>
    <property type="match status" value="1"/>
</dbReference>
<keyword evidence="13" id="KW-1185">Reference proteome</keyword>
<dbReference type="SUPFAM" id="SSF52016">
    <property type="entry name" value="LeuD/IlvD-like"/>
    <property type="match status" value="1"/>
</dbReference>
<dbReference type="PANTHER" id="PTHR43345">
    <property type="entry name" value="3-ISOPROPYLMALATE DEHYDRATASE SMALL SUBUNIT 2-RELATED-RELATED"/>
    <property type="match status" value="1"/>
</dbReference>
<dbReference type="Pfam" id="PF00694">
    <property type="entry name" value="Aconitase_C"/>
    <property type="match status" value="1"/>
</dbReference>
<dbReference type="GO" id="GO:0009316">
    <property type="term" value="C:3-isopropylmalate dehydratase complex"/>
    <property type="evidence" value="ECO:0007669"/>
    <property type="project" value="InterPro"/>
</dbReference>
<evidence type="ECO:0000256" key="9">
    <source>
        <dbReference type="ARBA" id="ARBA00023239"/>
    </source>
</evidence>
<evidence type="ECO:0000256" key="4">
    <source>
        <dbReference type="ARBA" id="ARBA00009845"/>
    </source>
</evidence>
<feature type="domain" description="Aconitase A/isopropylmalate dehydratase small subunit swivel" evidence="11">
    <location>
        <begin position="3"/>
        <end position="116"/>
    </location>
</feature>
<evidence type="ECO:0000256" key="3">
    <source>
        <dbReference type="ARBA" id="ARBA00004729"/>
    </source>
</evidence>
<organism evidence="12 13">
    <name type="scientific">Sphingomonas populi</name>
    <dbReference type="NCBI Taxonomy" id="2484750"/>
    <lineage>
        <taxon>Bacteria</taxon>
        <taxon>Pseudomonadati</taxon>
        <taxon>Pseudomonadota</taxon>
        <taxon>Alphaproteobacteria</taxon>
        <taxon>Sphingomonadales</taxon>
        <taxon>Sphingomonadaceae</taxon>
        <taxon>Sphingomonas</taxon>
    </lineage>
</organism>
<proteinExistence type="inferred from homology"/>
<dbReference type="AlphaFoldDB" id="A0A4Q6Y8K3"/>
<dbReference type="InterPro" id="IPR000573">
    <property type="entry name" value="AconitaseA/IPMdHydase_ssu_swvl"/>
</dbReference>